<feature type="domain" description="Mur ligase central" evidence="4">
    <location>
        <begin position="42"/>
        <end position="257"/>
    </location>
</feature>
<keyword evidence="2" id="KW-0131">Cell cycle</keyword>
<dbReference type="GO" id="GO:0016881">
    <property type="term" value="F:acid-amino acid ligase activity"/>
    <property type="evidence" value="ECO:0007669"/>
    <property type="project" value="InterPro"/>
</dbReference>
<dbReference type="GO" id="GO:0051301">
    <property type="term" value="P:cell division"/>
    <property type="evidence" value="ECO:0007669"/>
    <property type="project" value="UniProtKB-KW"/>
</dbReference>
<dbReference type="InterPro" id="IPR036615">
    <property type="entry name" value="Mur_ligase_C_dom_sf"/>
</dbReference>
<name>A0A1J5IYD8_9BACT</name>
<dbReference type="AlphaFoldDB" id="A0A1J5IYD8"/>
<reference evidence="5" key="1">
    <citation type="journal article" date="2016" name="Environ. Microbiol.">
        <title>Genomic resolution of a cold subsurface aquifer community provides metabolic insights for novel microbes adapted to high CO concentrations.</title>
        <authorList>
            <person name="Probst A.J."/>
            <person name="Castelle C.J."/>
            <person name="Singh A."/>
            <person name="Brown C.T."/>
            <person name="Anantharaman K."/>
            <person name="Sharon I."/>
            <person name="Hug L.A."/>
            <person name="Burstein D."/>
            <person name="Emerson J.B."/>
            <person name="Thomas B.C."/>
            <person name="Banfield J.F."/>
        </authorList>
    </citation>
    <scope>NUCLEOTIDE SEQUENCE [LARGE SCALE GENOMIC DNA]</scope>
    <source>
        <strain evidence="5">CG2_30_54_11</strain>
    </source>
</reference>
<gene>
    <name evidence="5" type="ORF">AUK40_03555</name>
</gene>
<dbReference type="SUPFAM" id="SSF53244">
    <property type="entry name" value="MurD-like peptide ligases, peptide-binding domain"/>
    <property type="match status" value="1"/>
</dbReference>
<dbReference type="PANTHER" id="PTHR23135">
    <property type="entry name" value="MUR LIGASE FAMILY MEMBER"/>
    <property type="match status" value="1"/>
</dbReference>
<sequence>MRSAGTQHTLKQKIKNFYHLLLAMQAAISAGFPARKLLVIGVTGTDGKTTTTSMIYHLLKKSGQKTALINTIQAYIGDEEIQTGLHVTTQDPRELQPLLQKILNRGFEVVVLETTSHGLQQHRVWGVDFDTAVITNVHEDHLDYHGTADEYLKAKAALFFSLAHSRDKGIPKTVVLNAGDRSYPLLSRAKAGTTWAYDTAQFTPKMEHQQALWSDKVLATADGISFDLCTISGQVSTSIPLIGSYNVENALAAACAALSSGCTLESIAAAFPSLPQIRGRMQKVPSDRPCTILVDFAHTPAALTRALTELRKITKGRLIVVFGCAGERDPGRRTMGKVAALLADVMIITNEDNRSEPVESIMAEIARCAADGGAKKGAVEKPQVNRTPTYYCLPDREEAIRFALHLAAAGDLVDITGKGHEQSLNVDGAELPWDDVSTVEKILTEADKA</sequence>
<dbReference type="InterPro" id="IPR036565">
    <property type="entry name" value="Mur-like_cat_sf"/>
</dbReference>
<comment type="pathway">
    <text evidence="2">Cell wall biogenesis; peptidoglycan biosynthesis.</text>
</comment>
<feature type="domain" description="Mur ligase C-terminal" evidence="3">
    <location>
        <begin position="279"/>
        <end position="419"/>
    </location>
</feature>
<dbReference type="Pfam" id="PF02875">
    <property type="entry name" value="Mur_ligase_C"/>
    <property type="match status" value="1"/>
</dbReference>
<dbReference type="NCBIfam" id="TIGR01085">
    <property type="entry name" value="murE"/>
    <property type="match status" value="1"/>
</dbReference>
<evidence type="ECO:0000256" key="1">
    <source>
        <dbReference type="ARBA" id="ARBA00005898"/>
    </source>
</evidence>
<evidence type="ECO:0000259" key="3">
    <source>
        <dbReference type="Pfam" id="PF02875"/>
    </source>
</evidence>
<accession>A0A1J5IYD8</accession>
<dbReference type="InterPro" id="IPR013221">
    <property type="entry name" value="Mur_ligase_cen"/>
</dbReference>
<dbReference type="Gene3D" id="3.90.190.20">
    <property type="entry name" value="Mur ligase, C-terminal domain"/>
    <property type="match status" value="1"/>
</dbReference>
<protein>
    <recommendedName>
        <fullName evidence="7">UDP-N-acetylmuramyl-tripeptide synthetase</fullName>
    </recommendedName>
</protein>
<evidence type="ECO:0008006" key="7">
    <source>
        <dbReference type="Google" id="ProtNLM"/>
    </source>
</evidence>
<comment type="caution">
    <text evidence="5">The sequence shown here is derived from an EMBL/GenBank/DDBJ whole genome shotgun (WGS) entry which is preliminary data.</text>
</comment>
<dbReference type="InterPro" id="IPR005761">
    <property type="entry name" value="UDP-N-AcMur-Glu-dNH2Pim_ligase"/>
</dbReference>
<evidence type="ECO:0000313" key="5">
    <source>
        <dbReference type="EMBL" id="OIP97294.1"/>
    </source>
</evidence>
<dbReference type="Pfam" id="PF08245">
    <property type="entry name" value="Mur_ligase_M"/>
    <property type="match status" value="1"/>
</dbReference>
<comment type="subcellular location">
    <subcellularLocation>
        <location evidence="2">Cytoplasm</location>
    </subcellularLocation>
</comment>
<dbReference type="Proteomes" id="UP000183245">
    <property type="component" value="Unassembled WGS sequence"/>
</dbReference>
<evidence type="ECO:0000256" key="2">
    <source>
        <dbReference type="RuleBase" id="RU004135"/>
    </source>
</evidence>
<evidence type="ECO:0000259" key="4">
    <source>
        <dbReference type="Pfam" id="PF08245"/>
    </source>
</evidence>
<evidence type="ECO:0000313" key="6">
    <source>
        <dbReference type="Proteomes" id="UP000183245"/>
    </source>
</evidence>
<dbReference type="GO" id="GO:0005524">
    <property type="term" value="F:ATP binding"/>
    <property type="evidence" value="ECO:0007669"/>
    <property type="project" value="InterPro"/>
</dbReference>
<dbReference type="SUPFAM" id="SSF53623">
    <property type="entry name" value="MurD-like peptide ligases, catalytic domain"/>
    <property type="match status" value="1"/>
</dbReference>
<dbReference type="EMBL" id="MNZT01000060">
    <property type="protein sequence ID" value="OIP97294.1"/>
    <property type="molecule type" value="Genomic_DNA"/>
</dbReference>
<dbReference type="GO" id="GO:0071555">
    <property type="term" value="P:cell wall organization"/>
    <property type="evidence" value="ECO:0007669"/>
    <property type="project" value="UniProtKB-KW"/>
</dbReference>
<keyword evidence="2" id="KW-0133">Cell shape</keyword>
<dbReference type="GO" id="GO:0005737">
    <property type="term" value="C:cytoplasm"/>
    <property type="evidence" value="ECO:0007669"/>
    <property type="project" value="UniProtKB-SubCell"/>
</dbReference>
<dbReference type="Gene3D" id="3.40.1190.10">
    <property type="entry name" value="Mur-like, catalytic domain"/>
    <property type="match status" value="1"/>
</dbReference>
<comment type="similarity">
    <text evidence="1">Belongs to the MurCDEF family. MurE subfamily.</text>
</comment>
<dbReference type="GO" id="GO:0009252">
    <property type="term" value="P:peptidoglycan biosynthetic process"/>
    <property type="evidence" value="ECO:0007669"/>
    <property type="project" value="UniProtKB-UniPathway"/>
</dbReference>
<proteinExistence type="inferred from homology"/>
<dbReference type="GO" id="GO:0008360">
    <property type="term" value="P:regulation of cell shape"/>
    <property type="evidence" value="ECO:0007669"/>
    <property type="project" value="UniProtKB-KW"/>
</dbReference>
<dbReference type="UniPathway" id="UPA00219"/>
<dbReference type="STRING" id="1817892.AUK40_03555"/>
<keyword evidence="2" id="KW-0132">Cell division</keyword>
<dbReference type="InterPro" id="IPR004101">
    <property type="entry name" value="Mur_ligase_C"/>
</dbReference>
<keyword evidence="2" id="KW-0961">Cell wall biogenesis/degradation</keyword>
<keyword evidence="2" id="KW-0573">Peptidoglycan synthesis</keyword>
<dbReference type="PANTHER" id="PTHR23135:SF4">
    <property type="entry name" value="UDP-N-ACETYLMURAMOYL-L-ALANYL-D-GLUTAMATE--2,6-DIAMINOPIMELATE LIGASE MURE HOMOLOG, CHLOROPLASTIC"/>
    <property type="match status" value="1"/>
</dbReference>
<organism evidence="5 6">
    <name type="scientific">Candidatus Wirthbacteria bacterium CG2_30_54_11</name>
    <dbReference type="NCBI Taxonomy" id="1817892"/>
    <lineage>
        <taxon>Bacteria</taxon>
        <taxon>Candidatus Wirthbacteria</taxon>
    </lineage>
</organism>